<reference evidence="1" key="1">
    <citation type="submission" date="2019-04" db="EMBL/GenBank/DDBJ databases">
        <title>Microbes associate with the intestines of laboratory mice.</title>
        <authorList>
            <person name="Navarre W."/>
            <person name="Wong E."/>
            <person name="Huang K."/>
            <person name="Tropini C."/>
            <person name="Ng K."/>
            <person name="Yu B."/>
        </authorList>
    </citation>
    <scope>NUCLEOTIDE SEQUENCE</scope>
    <source>
        <strain evidence="1">NM73_A23</strain>
    </source>
</reference>
<evidence type="ECO:0000313" key="1">
    <source>
        <dbReference type="EMBL" id="TGX80097.1"/>
    </source>
</evidence>
<dbReference type="Proteomes" id="UP000308886">
    <property type="component" value="Unassembled WGS sequence"/>
</dbReference>
<dbReference type="EMBL" id="SRZC01000030">
    <property type="protein sequence ID" value="TGX80097.1"/>
    <property type="molecule type" value="Genomic_DNA"/>
</dbReference>
<evidence type="ECO:0000313" key="2">
    <source>
        <dbReference type="Proteomes" id="UP000308886"/>
    </source>
</evidence>
<accession>A0AC61QLY1</accession>
<sequence>MQTYIEELAQELYQRFGNDLSKVAVVFPNKRASLFLNEALAKLGNGTPLWSPSYITISELFRHYSNLEVADQILLVCRLYTVFQRVTGYDNETLDRFYGWGQLLLADFDDLDKNMADAEKVFQVVTDLHQLDNDEYLSGKQREALKSFFKNFTDDSTSKMREKFMHLWSRLHEIYTTFREELRNDGLAYEGMLYRDVAEAKSLSFDYDAYYFCGFNWTQKVEQRIFDRINLERKATFKWDDKECPPKSVTYISAPTETMQARYVHDWLLENDRYKDGAKTAVVMADEHLLQTVIRSLPDEITKVNITTGYPLSQSPAVSLLQMLIELQTVGRTSTAGQFNKRYTKKVEGHPTTKYLTDEHRKLIYQNTDDICLEGYDILNTNAKLTIYLQNIIKQVAQDGTEANALDKESFFRIYQILQRLLTLILDGTLIVDIVTYRRLLVQIINSTTVPYHGEPIEGIQIMGILETRCLDFDHVLLLSCNEGNMPKGVNDSSFIPHTVRKAYGMTTVENKVGIYEYYFHRLLQRTNDVTLTYNSSTEGINTGEMSRFMLQLMAETDIPIRRVSLQAGQDNQHITPKAVRKPQACTAPGTMSYISPSSLSTYLRCQVRYHYEQILKLREPEDDDIDELDNRIFGNIFHHASELAYKDIMDDKGFIHAPILKRTLEDERKIAGYVDTAFREELFMKQAGGETEKYTGIQIINRRVIIRLLKDLLRHDLQNTPFRIAGLELKVSAPLTIGDTCVTIGGYIDRLDIIGNEHQGYTIRVVDYKTGFREQGEMGSIDDIFDPANISKHSDYFLQTMLYSIIVRNSKEANPDSLPVVPALLFVQRTRREGYSPILEIAGNPIKDIKELEHDFVGLLAQLIAEIRDNNRDFRPTPDTSRCQYCPFRQMCGI</sequence>
<comment type="caution">
    <text evidence="1">The sequence shown here is derived from an EMBL/GenBank/DDBJ whole genome shotgun (WGS) entry which is preliminary data.</text>
</comment>
<proteinExistence type="predicted"/>
<keyword evidence="2" id="KW-1185">Reference proteome</keyword>
<name>A0AC61QLY1_9BACT</name>
<protein>
    <submittedName>
        <fullName evidence="1">PD-(D/E)XK nuclease family protein</fullName>
    </submittedName>
</protein>
<organism evidence="1 2">
    <name type="scientific">Palleniella muris</name>
    <dbReference type="NCBI Taxonomy" id="3038145"/>
    <lineage>
        <taxon>Bacteria</taxon>
        <taxon>Pseudomonadati</taxon>
        <taxon>Bacteroidota</taxon>
        <taxon>Bacteroidia</taxon>
        <taxon>Bacteroidales</taxon>
        <taxon>Prevotellaceae</taxon>
        <taxon>Palleniella</taxon>
    </lineage>
</organism>
<gene>
    <name evidence="1" type="ORF">E5358_13650</name>
</gene>